<name>A0ABZ2PLC1_9NOCA</name>
<keyword evidence="3" id="KW-0808">Transferase</keyword>
<organism evidence="3 4">
    <name type="scientific">Rhodococcus sovatensis</name>
    <dbReference type="NCBI Taxonomy" id="1805840"/>
    <lineage>
        <taxon>Bacteria</taxon>
        <taxon>Bacillati</taxon>
        <taxon>Actinomycetota</taxon>
        <taxon>Actinomycetes</taxon>
        <taxon>Mycobacteriales</taxon>
        <taxon>Nocardiaceae</taxon>
        <taxon>Rhodococcus</taxon>
    </lineage>
</organism>
<gene>
    <name evidence="3" type="ORF">WDS16_25640</name>
</gene>
<sequence>MVITYDFGVVVVGKEYELVPSDQADRSEDESFHSAAATVALSSWDAGVKSIFDKFVSTGMLVVLAPILLSCWVYVKSANPGKSPIVRLPRIGFGGRRLEVLNFRALPGHPMVTYGLVHLPELINVLQGDMSLVGPRPRPFDDTRVNVPAAVRVELHPGMTGLWILTPRTELTPQDIFSLDRSYLESWSLSRDIRILLAAARKVRYGRETV</sequence>
<evidence type="ECO:0000259" key="2">
    <source>
        <dbReference type="Pfam" id="PF02397"/>
    </source>
</evidence>
<dbReference type="PANTHER" id="PTHR30576:SF10">
    <property type="entry name" value="SLL5057 PROTEIN"/>
    <property type="match status" value="1"/>
</dbReference>
<evidence type="ECO:0000256" key="1">
    <source>
        <dbReference type="ARBA" id="ARBA00006464"/>
    </source>
</evidence>
<proteinExistence type="inferred from homology"/>
<dbReference type="Proteomes" id="UP001432000">
    <property type="component" value="Chromosome"/>
</dbReference>
<comment type="similarity">
    <text evidence="1">Belongs to the bacterial sugar transferase family.</text>
</comment>
<keyword evidence="4" id="KW-1185">Reference proteome</keyword>
<accession>A0ABZ2PLC1</accession>
<evidence type="ECO:0000313" key="3">
    <source>
        <dbReference type="EMBL" id="WXG68531.1"/>
    </source>
</evidence>
<dbReference type="PANTHER" id="PTHR30576">
    <property type="entry name" value="COLANIC BIOSYNTHESIS UDP-GLUCOSE LIPID CARRIER TRANSFERASE"/>
    <property type="match status" value="1"/>
</dbReference>
<protein>
    <submittedName>
        <fullName evidence="3">Sugar transferase</fullName>
    </submittedName>
</protein>
<reference evidence="3 4" key="1">
    <citation type="submission" date="2024-03" db="EMBL/GenBank/DDBJ databases">
        <title>Natural products discovery in diverse microorganisms through a two-stage MS feature dereplication strategy.</title>
        <authorList>
            <person name="Zhang R."/>
        </authorList>
    </citation>
    <scope>NUCLEOTIDE SEQUENCE [LARGE SCALE GENOMIC DNA]</scope>
    <source>
        <strain evidence="3 4">18930</strain>
    </source>
</reference>
<dbReference type="Pfam" id="PF02397">
    <property type="entry name" value="Bac_transf"/>
    <property type="match status" value="1"/>
</dbReference>
<dbReference type="GO" id="GO:0016740">
    <property type="term" value="F:transferase activity"/>
    <property type="evidence" value="ECO:0007669"/>
    <property type="project" value="UniProtKB-KW"/>
</dbReference>
<dbReference type="InterPro" id="IPR003362">
    <property type="entry name" value="Bact_transf"/>
</dbReference>
<dbReference type="EMBL" id="CP147846">
    <property type="protein sequence ID" value="WXG68531.1"/>
    <property type="molecule type" value="Genomic_DNA"/>
</dbReference>
<dbReference type="RefSeq" id="WP_338888796.1">
    <property type="nucleotide sequence ID" value="NZ_CP147846.1"/>
</dbReference>
<feature type="domain" description="Bacterial sugar transferase" evidence="2">
    <location>
        <begin position="49"/>
        <end position="203"/>
    </location>
</feature>
<evidence type="ECO:0000313" key="4">
    <source>
        <dbReference type="Proteomes" id="UP001432000"/>
    </source>
</evidence>